<evidence type="ECO:0000313" key="2">
    <source>
        <dbReference type="EMBL" id="CEP12534.1"/>
    </source>
</evidence>
<evidence type="ECO:0000313" key="3">
    <source>
        <dbReference type="Proteomes" id="UP000054107"/>
    </source>
</evidence>
<protein>
    <recommendedName>
        <fullName evidence="1">Tc1-like transposase DDE domain-containing protein</fullName>
    </recommendedName>
</protein>
<proteinExistence type="predicted"/>
<dbReference type="InterPro" id="IPR036397">
    <property type="entry name" value="RNaseH_sf"/>
</dbReference>
<organism evidence="2 3">
    <name type="scientific">Parasitella parasitica</name>
    <dbReference type="NCBI Taxonomy" id="35722"/>
    <lineage>
        <taxon>Eukaryota</taxon>
        <taxon>Fungi</taxon>
        <taxon>Fungi incertae sedis</taxon>
        <taxon>Mucoromycota</taxon>
        <taxon>Mucoromycotina</taxon>
        <taxon>Mucoromycetes</taxon>
        <taxon>Mucorales</taxon>
        <taxon>Mucorineae</taxon>
        <taxon>Mucoraceae</taxon>
        <taxon>Parasitella</taxon>
    </lineage>
</organism>
<dbReference type="OrthoDB" id="2428500at2759"/>
<accession>A0A0B7NC02</accession>
<name>A0A0B7NC02_9FUNG</name>
<evidence type="ECO:0000259" key="1">
    <source>
        <dbReference type="Pfam" id="PF13358"/>
    </source>
</evidence>
<dbReference type="GO" id="GO:0003676">
    <property type="term" value="F:nucleic acid binding"/>
    <property type="evidence" value="ECO:0007669"/>
    <property type="project" value="InterPro"/>
</dbReference>
<gene>
    <name evidence="2" type="primary">PARPA_06505.1 scaffold 22734</name>
</gene>
<sequence>MASLYENNAAPHNFVMDNARIQTAPVVKDLFQNSRHKLHLLLPYSPFPNPIEECFSKLKTSVKRKPELTGDAYLKHISECSKEIARENSTDPECHKRSKQKIPNTKIQGVLYSIYAKFGAISFSFAANASIDVFFWITVYRDITETGELHTVTAAL</sequence>
<dbReference type="Pfam" id="PF13358">
    <property type="entry name" value="DDE_3"/>
    <property type="match status" value="1"/>
</dbReference>
<dbReference type="EMBL" id="LN728061">
    <property type="protein sequence ID" value="CEP12534.1"/>
    <property type="molecule type" value="Genomic_DNA"/>
</dbReference>
<dbReference type="AlphaFoldDB" id="A0A0B7NC02"/>
<reference evidence="2 3" key="1">
    <citation type="submission" date="2014-09" db="EMBL/GenBank/DDBJ databases">
        <authorList>
            <person name="Ellenberger Sabrina"/>
        </authorList>
    </citation>
    <scope>NUCLEOTIDE SEQUENCE [LARGE SCALE GENOMIC DNA]</scope>
    <source>
        <strain evidence="2 3">CBS 412.66</strain>
    </source>
</reference>
<keyword evidence="3" id="KW-1185">Reference proteome</keyword>
<dbReference type="Gene3D" id="3.30.420.10">
    <property type="entry name" value="Ribonuclease H-like superfamily/Ribonuclease H"/>
    <property type="match status" value="1"/>
</dbReference>
<dbReference type="Proteomes" id="UP000054107">
    <property type="component" value="Unassembled WGS sequence"/>
</dbReference>
<feature type="domain" description="Tc1-like transposase DDE" evidence="1">
    <location>
        <begin position="11"/>
        <end position="65"/>
    </location>
</feature>
<dbReference type="InterPro" id="IPR038717">
    <property type="entry name" value="Tc1-like_DDE_dom"/>
</dbReference>